<evidence type="ECO:0000259" key="1">
    <source>
        <dbReference type="PROSITE" id="PS51459"/>
    </source>
</evidence>
<dbReference type="InterPro" id="IPR053737">
    <property type="entry name" value="Type_II_TA_Toxin"/>
</dbReference>
<protein>
    <submittedName>
        <fullName evidence="2">Type II toxin-antitoxin system death-on-curing family toxin</fullName>
    </submittedName>
</protein>
<gene>
    <name evidence="2" type="ORF">GFC01_09810</name>
</gene>
<proteinExistence type="predicted"/>
<dbReference type="PANTHER" id="PTHR39426:SF1">
    <property type="entry name" value="HOMOLOGY TO DEATH-ON-CURING PROTEIN OF PHAGE P1"/>
    <property type="match status" value="1"/>
</dbReference>
<dbReference type="Proteomes" id="UP000441717">
    <property type="component" value="Unassembled WGS sequence"/>
</dbReference>
<accession>A0A6N7IR88</accession>
<dbReference type="OrthoDB" id="9802752at2"/>
<name>A0A6N7IR88_9FIRM</name>
<dbReference type="AlphaFoldDB" id="A0A6N7IR88"/>
<dbReference type="Pfam" id="PF02661">
    <property type="entry name" value="Fic"/>
    <property type="match status" value="1"/>
</dbReference>
<dbReference type="GO" id="GO:0016301">
    <property type="term" value="F:kinase activity"/>
    <property type="evidence" value="ECO:0007669"/>
    <property type="project" value="InterPro"/>
</dbReference>
<evidence type="ECO:0000313" key="2">
    <source>
        <dbReference type="EMBL" id="MQL52552.1"/>
    </source>
</evidence>
<keyword evidence="3" id="KW-1185">Reference proteome</keyword>
<evidence type="ECO:0000313" key="3">
    <source>
        <dbReference type="Proteomes" id="UP000441717"/>
    </source>
</evidence>
<dbReference type="InterPro" id="IPR003812">
    <property type="entry name" value="Fido"/>
</dbReference>
<dbReference type="InterPro" id="IPR006440">
    <property type="entry name" value="Doc"/>
</dbReference>
<dbReference type="SUPFAM" id="SSF140931">
    <property type="entry name" value="Fic-like"/>
    <property type="match status" value="1"/>
</dbReference>
<reference evidence="2 3" key="1">
    <citation type="submission" date="2019-10" db="EMBL/GenBank/DDBJ databases">
        <title>Comparative genomics of sulfur disproportionating microorganisms.</title>
        <authorList>
            <person name="Ward L.M."/>
            <person name="Bertran E."/>
            <person name="Johnston D."/>
        </authorList>
    </citation>
    <scope>NUCLEOTIDE SEQUENCE [LARGE SCALE GENOMIC DNA]</scope>
    <source>
        <strain evidence="2 3">DSM 14055</strain>
    </source>
</reference>
<dbReference type="Gene3D" id="1.20.120.1870">
    <property type="entry name" value="Fic/DOC protein, Fido domain"/>
    <property type="match status" value="1"/>
</dbReference>
<dbReference type="PANTHER" id="PTHR39426">
    <property type="entry name" value="HOMOLOGY TO DEATH-ON-CURING PROTEIN OF PHAGE P1"/>
    <property type="match status" value="1"/>
</dbReference>
<dbReference type="EMBL" id="WHYR01000024">
    <property type="protein sequence ID" value="MQL52552.1"/>
    <property type="molecule type" value="Genomic_DNA"/>
</dbReference>
<organism evidence="2 3">
    <name type="scientific">Desulfofundulus thermobenzoicus</name>
    <dbReference type="NCBI Taxonomy" id="29376"/>
    <lineage>
        <taxon>Bacteria</taxon>
        <taxon>Bacillati</taxon>
        <taxon>Bacillota</taxon>
        <taxon>Clostridia</taxon>
        <taxon>Eubacteriales</taxon>
        <taxon>Peptococcaceae</taxon>
        <taxon>Desulfofundulus</taxon>
    </lineage>
</organism>
<comment type="caution">
    <text evidence="2">The sequence shown here is derived from an EMBL/GenBank/DDBJ whole genome shotgun (WGS) entry which is preliminary data.</text>
</comment>
<dbReference type="PROSITE" id="PS51459">
    <property type="entry name" value="FIDO"/>
    <property type="match status" value="1"/>
</dbReference>
<sequence length="67" mass="7153">MLCGLTRNHPFVDGNKRTAFVTAAVVLRKNGLRLAASSAEVVALMEAVAVGSMAVSDVRSWLEQHTV</sequence>
<dbReference type="NCBIfam" id="TIGR01550">
    <property type="entry name" value="DOC_P1"/>
    <property type="match status" value="1"/>
</dbReference>
<dbReference type="InterPro" id="IPR036597">
    <property type="entry name" value="Fido-like_dom_sf"/>
</dbReference>
<feature type="domain" description="Fido" evidence="1">
    <location>
        <begin position="1"/>
        <end position="64"/>
    </location>
</feature>